<dbReference type="Gene3D" id="2.30.29.30">
    <property type="entry name" value="Pleckstrin-homology domain (PH domain)/Phosphotyrosine-binding domain (PTB)"/>
    <property type="match status" value="1"/>
</dbReference>
<dbReference type="Proteomes" id="UP000261620">
    <property type="component" value="Unplaced"/>
</dbReference>
<evidence type="ECO:0000256" key="5">
    <source>
        <dbReference type="ARBA" id="ARBA00023203"/>
    </source>
</evidence>
<evidence type="ECO:0000256" key="8">
    <source>
        <dbReference type="SAM" id="MobiDB-lite"/>
    </source>
</evidence>
<feature type="compositionally biased region" description="Basic and acidic residues" evidence="8">
    <location>
        <begin position="146"/>
        <end position="159"/>
    </location>
</feature>
<keyword evidence="11" id="KW-1185">Reference proteome</keyword>
<keyword evidence="6" id="KW-0206">Cytoskeleton</keyword>
<keyword evidence="2" id="KW-0963">Cytoplasm</keyword>
<sequence>MLHPKNKSLIPHLRLFPDLDLLNFKKGWMVKLDSGEQWRKYWFVLSADSLRFYKDSIAEEASDLEGDIDLTKCYNVSEYQVQRNYGFQIHTPNGIYTLSAMTSGIRKNWIQALMKNVHLGHAPVQLNDRECEPDVTQDSPFIELPADPHPKRRTATERRRDGRYKTFDWAEFSPQDAGSQREAAPSPLELGELERTRRREERRRRYESMLGISLCWQVSMEKVSGLRALSPKSRRRVEDDMEECWRLVEKTVFRQDRNVPLLIDTKRCAGAETLLDSYRKEASACNRLNQLHPAQTLISSLEGNLRETETLEKGHMPYNLPVGNLSFPQVTCERGLASMEESHMKMVEELQRRHQQEVERILAERDRLLEEESAATATAIEAIRNAHQLELEKEAQRRSQAERSTGNAHLEEVYRRHSEELTSFQQELQVLSQQFSLRCLENGHLVQALDAERKALCQCQQENQDLRTRNQELSGHLAAEITRLYSTDVGSLILRVSLWVSKSSQPEYIGIKIDRTGRLAAINRVTIDVFGFPYHTLQDKRNATKMYKDVLTELSITRTKAARELGKLRENLKLAHLALDPPSP</sequence>
<dbReference type="FunFam" id="2.30.29.30:FF:000133">
    <property type="entry name" value="myosin phosphatase Rho-interacting protein isoform X1"/>
    <property type="match status" value="1"/>
</dbReference>
<evidence type="ECO:0000256" key="7">
    <source>
        <dbReference type="SAM" id="Coils"/>
    </source>
</evidence>
<dbReference type="AlphaFoldDB" id="A0A3Q3VWT2"/>
<keyword evidence="5" id="KW-0009">Actin-binding</keyword>
<evidence type="ECO:0000256" key="2">
    <source>
        <dbReference type="ARBA" id="ARBA00022490"/>
    </source>
</evidence>
<dbReference type="Ensembl" id="ENSMMOT00000000615.1">
    <property type="protein sequence ID" value="ENSMMOP00000000604.1"/>
    <property type="gene ID" value="ENSMMOG00000000492.1"/>
</dbReference>
<dbReference type="PANTHER" id="PTHR17271">
    <property type="entry name" value="PLECKSTRIN HOMOLOGY PH DOMAIN-CONTAINING PROTEIN"/>
    <property type="match status" value="1"/>
</dbReference>
<accession>A0A3Q3VWT2</accession>
<evidence type="ECO:0000256" key="6">
    <source>
        <dbReference type="ARBA" id="ARBA00023212"/>
    </source>
</evidence>
<feature type="domain" description="PH" evidence="9">
    <location>
        <begin position="22"/>
        <end position="118"/>
    </location>
</feature>
<dbReference type="SMART" id="SM00233">
    <property type="entry name" value="PH"/>
    <property type="match status" value="1"/>
</dbReference>
<evidence type="ECO:0000256" key="4">
    <source>
        <dbReference type="ARBA" id="ARBA00023054"/>
    </source>
</evidence>
<feature type="region of interest" description="Disordered" evidence="8">
    <location>
        <begin position="173"/>
        <end position="200"/>
    </location>
</feature>
<reference evidence="10" key="1">
    <citation type="submission" date="2025-08" db="UniProtKB">
        <authorList>
            <consortium name="Ensembl"/>
        </authorList>
    </citation>
    <scope>IDENTIFICATION</scope>
</reference>
<evidence type="ECO:0000313" key="10">
    <source>
        <dbReference type="Ensembl" id="ENSMMOP00000000604.1"/>
    </source>
</evidence>
<comment type="subcellular location">
    <subcellularLocation>
        <location evidence="1">Cytoplasm</location>
        <location evidence="1">Cytoskeleton</location>
    </subcellularLocation>
</comment>
<keyword evidence="4 7" id="KW-0175">Coiled coil</keyword>
<dbReference type="GO" id="GO:0051015">
    <property type="term" value="F:actin filament binding"/>
    <property type="evidence" value="ECO:0007669"/>
    <property type="project" value="TreeGrafter"/>
</dbReference>
<dbReference type="GO" id="GO:0015629">
    <property type="term" value="C:actin cytoskeleton"/>
    <property type="evidence" value="ECO:0007669"/>
    <property type="project" value="UniProtKB-ARBA"/>
</dbReference>
<dbReference type="InterPro" id="IPR001849">
    <property type="entry name" value="PH_domain"/>
</dbReference>
<proteinExistence type="predicted"/>
<dbReference type="PANTHER" id="PTHR17271:SF12">
    <property type="entry name" value="MYOSIN PHOSPHATASE RHO-INTERACTING PROTEIN ISOFORM X1"/>
    <property type="match status" value="1"/>
</dbReference>
<dbReference type="Pfam" id="PF00169">
    <property type="entry name" value="PH"/>
    <property type="match status" value="1"/>
</dbReference>
<dbReference type="SUPFAM" id="SSF50729">
    <property type="entry name" value="PH domain-like"/>
    <property type="match status" value="1"/>
</dbReference>
<dbReference type="PROSITE" id="PS50003">
    <property type="entry name" value="PH_DOMAIN"/>
    <property type="match status" value="1"/>
</dbReference>
<protein>
    <recommendedName>
        <fullName evidence="9">PH domain-containing protein</fullName>
    </recommendedName>
</protein>
<evidence type="ECO:0000256" key="1">
    <source>
        <dbReference type="ARBA" id="ARBA00004245"/>
    </source>
</evidence>
<name>A0A3Q3VWT2_MOLML</name>
<dbReference type="InterPro" id="IPR011993">
    <property type="entry name" value="PH-like_dom_sf"/>
</dbReference>
<evidence type="ECO:0000313" key="11">
    <source>
        <dbReference type="Proteomes" id="UP000261620"/>
    </source>
</evidence>
<feature type="region of interest" description="Disordered" evidence="8">
    <location>
        <begin position="138"/>
        <end position="159"/>
    </location>
</feature>
<feature type="coiled-coil region" evidence="7">
    <location>
        <begin position="344"/>
        <end position="434"/>
    </location>
</feature>
<organism evidence="10 11">
    <name type="scientific">Mola mola</name>
    <name type="common">Ocean sunfish</name>
    <name type="synonym">Tetraodon mola</name>
    <dbReference type="NCBI Taxonomy" id="94237"/>
    <lineage>
        <taxon>Eukaryota</taxon>
        <taxon>Metazoa</taxon>
        <taxon>Chordata</taxon>
        <taxon>Craniata</taxon>
        <taxon>Vertebrata</taxon>
        <taxon>Euteleostomi</taxon>
        <taxon>Actinopterygii</taxon>
        <taxon>Neopterygii</taxon>
        <taxon>Teleostei</taxon>
        <taxon>Neoteleostei</taxon>
        <taxon>Acanthomorphata</taxon>
        <taxon>Eupercaria</taxon>
        <taxon>Tetraodontiformes</taxon>
        <taxon>Molidae</taxon>
        <taxon>Mola</taxon>
    </lineage>
</organism>
<keyword evidence="3" id="KW-0597">Phosphoprotein</keyword>
<reference evidence="10" key="2">
    <citation type="submission" date="2025-09" db="UniProtKB">
        <authorList>
            <consortium name="Ensembl"/>
        </authorList>
    </citation>
    <scope>IDENTIFICATION</scope>
</reference>
<evidence type="ECO:0000256" key="3">
    <source>
        <dbReference type="ARBA" id="ARBA00022553"/>
    </source>
</evidence>
<dbReference type="STRING" id="94237.ENSMMOP00000000604"/>
<evidence type="ECO:0000259" key="9">
    <source>
        <dbReference type="PROSITE" id="PS50003"/>
    </source>
</evidence>
<dbReference type="OMA" id="TEFATCE"/>
<dbReference type="InterPro" id="IPR052223">
    <property type="entry name" value="Actin_Cytoskeleton_Reg"/>
</dbReference>